<dbReference type="InParanoid" id="A0A136IK92"/>
<dbReference type="Proteomes" id="UP000070501">
    <property type="component" value="Unassembled WGS sequence"/>
</dbReference>
<gene>
    <name evidence="1" type="ORF">Micbo1qcDRAFT_210044</name>
</gene>
<keyword evidence="2" id="KW-1185">Reference proteome</keyword>
<organism evidence="1 2">
    <name type="scientific">Microdochium bolleyi</name>
    <dbReference type="NCBI Taxonomy" id="196109"/>
    <lineage>
        <taxon>Eukaryota</taxon>
        <taxon>Fungi</taxon>
        <taxon>Dikarya</taxon>
        <taxon>Ascomycota</taxon>
        <taxon>Pezizomycotina</taxon>
        <taxon>Sordariomycetes</taxon>
        <taxon>Xylariomycetidae</taxon>
        <taxon>Xylariales</taxon>
        <taxon>Microdochiaceae</taxon>
        <taxon>Microdochium</taxon>
    </lineage>
</organism>
<reference evidence="2" key="1">
    <citation type="submission" date="2016-02" db="EMBL/GenBank/DDBJ databases">
        <title>Draft genome sequence of Microdochium bolleyi, a fungal endophyte of beachgrass.</title>
        <authorList>
            <consortium name="DOE Joint Genome Institute"/>
            <person name="David A.S."/>
            <person name="May G."/>
            <person name="Haridas S."/>
            <person name="Lim J."/>
            <person name="Wang M."/>
            <person name="Labutti K."/>
            <person name="Lipzen A."/>
            <person name="Barry K."/>
            <person name="Grigoriev I.V."/>
        </authorList>
    </citation>
    <scope>NUCLEOTIDE SEQUENCE [LARGE SCALE GENOMIC DNA]</scope>
    <source>
        <strain evidence="2">J235TASD1</strain>
    </source>
</reference>
<dbReference type="AlphaFoldDB" id="A0A136IK92"/>
<dbReference type="SUPFAM" id="SSF53474">
    <property type="entry name" value="alpha/beta-Hydrolases"/>
    <property type="match status" value="1"/>
</dbReference>
<sequence length="148" mass="15318">MTATQYTMNRAWVSLPEGQLDSFPALAPNGTGILVLPGGGYSVVASGIKGDKTVTLLNDLGYGKQALAAVTSIRSQDRVGKLGIWGYSAGGHVAAMTLTDARAALDFGVLAYPVIGMDPAFTHARARVNLIGADAPADKWSLKGKTSP</sequence>
<dbReference type="InterPro" id="IPR029058">
    <property type="entry name" value="AB_hydrolase_fold"/>
</dbReference>
<proteinExistence type="predicted"/>
<dbReference type="EMBL" id="KQ964284">
    <property type="protein sequence ID" value="KXJ85380.1"/>
    <property type="molecule type" value="Genomic_DNA"/>
</dbReference>
<accession>A0A136IK92</accession>
<dbReference type="OrthoDB" id="6499973at2759"/>
<protein>
    <recommendedName>
        <fullName evidence="3">Peptidase S9 prolyl oligopeptidase catalytic domain-containing protein</fullName>
    </recommendedName>
</protein>
<evidence type="ECO:0000313" key="2">
    <source>
        <dbReference type="Proteomes" id="UP000070501"/>
    </source>
</evidence>
<name>A0A136IK92_9PEZI</name>
<evidence type="ECO:0008006" key="3">
    <source>
        <dbReference type="Google" id="ProtNLM"/>
    </source>
</evidence>
<evidence type="ECO:0000313" key="1">
    <source>
        <dbReference type="EMBL" id="KXJ85380.1"/>
    </source>
</evidence>
<dbReference type="STRING" id="196109.A0A136IK92"/>
<dbReference type="Gene3D" id="3.40.50.1820">
    <property type="entry name" value="alpha/beta hydrolase"/>
    <property type="match status" value="1"/>
</dbReference>